<proteinExistence type="predicted"/>
<dbReference type="InterPro" id="IPR019223">
    <property type="entry name" value="DUF2147"/>
</dbReference>
<feature type="domain" description="DUF2147" evidence="2">
    <location>
        <begin position="25"/>
        <end position="128"/>
    </location>
</feature>
<gene>
    <name evidence="3" type="ORF">HZ995_10580</name>
</gene>
<dbReference type="Proteomes" id="UP000665026">
    <property type="component" value="Chromosome"/>
</dbReference>
<dbReference type="RefSeq" id="WP_209355627.1">
    <property type="nucleotide sequence ID" value="NZ_CP060010.1"/>
</dbReference>
<dbReference type="Pfam" id="PF09917">
    <property type="entry name" value="DUF2147"/>
    <property type="match status" value="1"/>
</dbReference>
<dbReference type="Gene3D" id="2.40.128.520">
    <property type="match status" value="1"/>
</dbReference>
<dbReference type="AlphaFoldDB" id="A0A975ENH4"/>
<dbReference type="PANTHER" id="PTHR36919:SF2">
    <property type="entry name" value="BLL6627 PROTEIN"/>
    <property type="match status" value="1"/>
</dbReference>
<evidence type="ECO:0000313" key="3">
    <source>
        <dbReference type="EMBL" id="QTN34942.1"/>
    </source>
</evidence>
<evidence type="ECO:0000259" key="2">
    <source>
        <dbReference type="Pfam" id="PF09917"/>
    </source>
</evidence>
<organism evidence="3 4">
    <name type="scientific">Cognatishimia activa</name>
    <dbReference type="NCBI Taxonomy" id="1715691"/>
    <lineage>
        <taxon>Bacteria</taxon>
        <taxon>Pseudomonadati</taxon>
        <taxon>Pseudomonadota</taxon>
        <taxon>Alphaproteobacteria</taxon>
        <taxon>Rhodobacterales</taxon>
        <taxon>Paracoccaceae</taxon>
        <taxon>Cognatishimia</taxon>
    </lineage>
</organism>
<evidence type="ECO:0000256" key="1">
    <source>
        <dbReference type="SAM" id="SignalP"/>
    </source>
</evidence>
<name>A0A975ENH4_9RHOB</name>
<dbReference type="EMBL" id="CP060010">
    <property type="protein sequence ID" value="QTN34942.1"/>
    <property type="molecule type" value="Genomic_DNA"/>
</dbReference>
<sequence length="130" mass="13821">MKHVLIAAAATVFGATMALADPVHGTWQTAKDDNGNYGHIEVTNCGSTICGTLVKSFNPDGSNLVTDNIGKKIIWDMENLGGGNYGKGKIWSPDRDKTYKSKMVLSGNSLSVSGCVLGICRDGGTWKRVN</sequence>
<feature type="chain" id="PRO_5037308576" evidence="1">
    <location>
        <begin position="21"/>
        <end position="130"/>
    </location>
</feature>
<feature type="signal peptide" evidence="1">
    <location>
        <begin position="1"/>
        <end position="20"/>
    </location>
</feature>
<reference evidence="3" key="1">
    <citation type="submission" date="2020-07" db="EMBL/GenBank/DDBJ databases">
        <title>Genome sequences of bacteria associated with the marine, planktonic diatom Thalassiosira profunda strain ECT2AJA-044.</title>
        <authorList>
            <person name="Gargas C.B."/>
            <person name="Roberts W.R."/>
            <person name="Alverson A.J."/>
        </authorList>
    </citation>
    <scope>NUCLEOTIDE SEQUENCE</scope>
    <source>
        <strain evidence="3">ECT2AJA-044</strain>
    </source>
</reference>
<evidence type="ECO:0000313" key="4">
    <source>
        <dbReference type="Proteomes" id="UP000665026"/>
    </source>
</evidence>
<keyword evidence="1" id="KW-0732">Signal</keyword>
<dbReference type="PANTHER" id="PTHR36919">
    <property type="entry name" value="BLR1215 PROTEIN"/>
    <property type="match status" value="1"/>
</dbReference>
<accession>A0A975ENH4</accession>
<dbReference type="KEGG" id="cact:HZ995_10580"/>
<protein>
    <submittedName>
        <fullName evidence="3">DUF2147 domain-containing protein</fullName>
    </submittedName>
</protein>